<dbReference type="Gene3D" id="1.10.268.10">
    <property type="entry name" value="Topoisomerase, domain 3"/>
    <property type="match status" value="1"/>
</dbReference>
<dbReference type="Gene3D" id="3.30.1360.40">
    <property type="match status" value="1"/>
</dbReference>
<dbReference type="Pfam" id="PF03989">
    <property type="entry name" value="DNA_gyraseA_C"/>
    <property type="match status" value="6"/>
</dbReference>
<dbReference type="EC" id="5.6.2.2" evidence="3"/>
<sequence>MQKAYLDYAMSVIVARALPDVRDGLKPVQRRIVFAANDMHLDADARYSKSAKLVGEVIGKYHPHADTSIYEALVHIAQDFKLRYPLIDGQGNFGNVDGDPAAAMRYTECRLERIADHLLKDIDKDTVDFVDNYSVEYKEPLVLPSVIPNLMMNGAIGIAVGMATNIPPHNLGELIDGIVLSLDKGKANTTGTETKVIKAYDLIETTVDINPWDITNSLSLEELAEVIKGPDFPTGCTIYDRSETLSYFATGRGKIIQQGKAKIEELKNGRYAIIISEIPFQVNKSSLVEKIAELVTNKKIKEISEIRDESSKKDLKIVVELKKEGRPQKILNSLYKYTPLQSAFNVNMLALVNGEPETLGLKQYIEEFIKHRRNVVTRRTIYDLKKAREREHILEGLKIALDFIDEVIDLIRKSQDSDEAKDKLVKRFNLTEIQAQAILDMQLRRLAALEREKIENELAEIQKNINRFILILKSPEEMIKIIKSELLEIKDKFADQRKTKVVKGRVGEFEEEDLISNESTLISITESGYIKRIKPSTYKIQSRGGKGVMGAKIKSEDEVSMLRHAETHDRILFLSDKGKIYEKRVWDIPEGSRTSKGTAVVNLLEMESSERLAEVITLDKEAEKKKDKMFLLTATKLGQIKKTEISQFENIRRTGIVAISLKPSDFVISTKLTDGSNDVILVSSKGKSIRFKEKDVRPMGRSASGVRGIKIKGDDYVVSMEVISNRDKDSGKLFTLTSHGYGKMSSLLDFSIQNRGGSGIIAHKTTPKTGSVVCVKIIDIESKSNDILITSEQGQIIRIPVTSVPTLTNRSTQGVILMRLNSGDMVSAATIFEKEE</sequence>
<dbReference type="STRING" id="1802624.A2982_02640"/>
<dbReference type="InterPro" id="IPR002205">
    <property type="entry name" value="Topo_IIA_dom_A"/>
</dbReference>
<dbReference type="FunFam" id="1.10.268.10:FF:000001">
    <property type="entry name" value="DNA gyrase subunit A"/>
    <property type="match status" value="1"/>
</dbReference>
<dbReference type="GO" id="GO:0006265">
    <property type="term" value="P:DNA topological change"/>
    <property type="evidence" value="ECO:0007669"/>
    <property type="project" value="UniProtKB-UniRule"/>
</dbReference>
<evidence type="ECO:0000259" key="9">
    <source>
        <dbReference type="PROSITE" id="PS52040"/>
    </source>
</evidence>
<name>A0A1F4V2S2_UNCKA</name>
<dbReference type="GO" id="GO:0003918">
    <property type="term" value="F:DNA topoisomerase type II (double strand cut, ATP-hydrolyzing) activity"/>
    <property type="evidence" value="ECO:0007669"/>
    <property type="project" value="UniProtKB-EC"/>
</dbReference>
<dbReference type="Proteomes" id="UP000178771">
    <property type="component" value="Unassembled WGS sequence"/>
</dbReference>
<dbReference type="Pfam" id="PF00521">
    <property type="entry name" value="DNA_topoisoIV"/>
    <property type="match status" value="1"/>
</dbReference>
<proteinExistence type="inferred from homology"/>
<evidence type="ECO:0000313" key="11">
    <source>
        <dbReference type="Proteomes" id="UP000178771"/>
    </source>
</evidence>
<comment type="caution">
    <text evidence="10">The sequence shown here is derived from an EMBL/GenBank/DDBJ whole genome shotgun (WGS) entry which is preliminary data.</text>
</comment>
<comment type="catalytic activity">
    <reaction evidence="1 7">
        <text>ATP-dependent breakage, passage and rejoining of double-stranded DNA.</text>
        <dbReference type="EC" id="5.6.2.2"/>
    </reaction>
</comment>
<dbReference type="GO" id="GO:0009330">
    <property type="term" value="C:DNA topoisomerase type II (double strand cut, ATP-hydrolyzing) complex"/>
    <property type="evidence" value="ECO:0007669"/>
    <property type="project" value="TreeGrafter"/>
</dbReference>
<evidence type="ECO:0000256" key="8">
    <source>
        <dbReference type="SAM" id="Coils"/>
    </source>
</evidence>
<dbReference type="NCBIfam" id="NF004043">
    <property type="entry name" value="PRK05560.1"/>
    <property type="match status" value="1"/>
</dbReference>
<accession>A0A1F4V2S2</accession>
<dbReference type="InterPro" id="IPR035516">
    <property type="entry name" value="Gyrase/topoIV_suA_C"/>
</dbReference>
<dbReference type="InterPro" id="IPR050220">
    <property type="entry name" value="Type_II_DNA_Topoisomerases"/>
</dbReference>
<feature type="domain" description="Topo IIA-type catalytic" evidence="9">
    <location>
        <begin position="18"/>
        <end position="514"/>
    </location>
</feature>
<evidence type="ECO:0000256" key="3">
    <source>
        <dbReference type="ARBA" id="ARBA00012895"/>
    </source>
</evidence>
<evidence type="ECO:0000256" key="1">
    <source>
        <dbReference type="ARBA" id="ARBA00000185"/>
    </source>
</evidence>
<keyword evidence="4 7" id="KW-0799">Topoisomerase</keyword>
<dbReference type="GO" id="GO:0005524">
    <property type="term" value="F:ATP binding"/>
    <property type="evidence" value="ECO:0007669"/>
    <property type="project" value="InterPro"/>
</dbReference>
<keyword evidence="5 7" id="KW-0238">DNA-binding</keyword>
<evidence type="ECO:0000256" key="2">
    <source>
        <dbReference type="ARBA" id="ARBA00008263"/>
    </source>
</evidence>
<comment type="similarity">
    <text evidence="2">Belongs to the type II topoisomerase GyrA/ParC subunit family.</text>
</comment>
<dbReference type="PANTHER" id="PTHR43493">
    <property type="entry name" value="DNA GYRASE/TOPOISOMERASE SUBUNIT A"/>
    <property type="match status" value="1"/>
</dbReference>
<keyword evidence="8" id="KW-0175">Coiled coil</keyword>
<organism evidence="10 11">
    <name type="scientific">candidate division WWE3 bacterium RIFCSPLOWO2_01_FULL_39_13</name>
    <dbReference type="NCBI Taxonomy" id="1802624"/>
    <lineage>
        <taxon>Bacteria</taxon>
        <taxon>Katanobacteria</taxon>
    </lineage>
</organism>
<dbReference type="InterPro" id="IPR013757">
    <property type="entry name" value="Topo_IIA_A_a_sf"/>
</dbReference>
<evidence type="ECO:0000256" key="4">
    <source>
        <dbReference type="ARBA" id="ARBA00023029"/>
    </source>
</evidence>
<feature type="coiled-coil region" evidence="8">
    <location>
        <begin position="444"/>
        <end position="471"/>
    </location>
</feature>
<dbReference type="InterPro" id="IPR013758">
    <property type="entry name" value="Topo_IIA_A/C_ab"/>
</dbReference>
<dbReference type="EMBL" id="MEVH01000022">
    <property type="protein sequence ID" value="OGC51487.1"/>
    <property type="molecule type" value="Genomic_DNA"/>
</dbReference>
<evidence type="ECO:0000313" key="10">
    <source>
        <dbReference type="EMBL" id="OGC51487.1"/>
    </source>
</evidence>
<evidence type="ECO:0000256" key="5">
    <source>
        <dbReference type="ARBA" id="ARBA00023125"/>
    </source>
</evidence>
<dbReference type="InterPro" id="IPR006691">
    <property type="entry name" value="GyrA/parC_rep"/>
</dbReference>
<dbReference type="InterPro" id="IPR013760">
    <property type="entry name" value="Topo_IIA-like_dom_sf"/>
</dbReference>
<dbReference type="PANTHER" id="PTHR43493:SF5">
    <property type="entry name" value="DNA GYRASE SUBUNIT A, CHLOROPLASTIC_MITOCHONDRIAL"/>
    <property type="match status" value="1"/>
</dbReference>
<keyword evidence="6 7" id="KW-0413">Isomerase</keyword>
<dbReference type="GO" id="GO:0005737">
    <property type="term" value="C:cytoplasm"/>
    <property type="evidence" value="ECO:0007669"/>
    <property type="project" value="TreeGrafter"/>
</dbReference>
<dbReference type="SUPFAM" id="SSF101904">
    <property type="entry name" value="GyrA/ParC C-terminal domain-like"/>
    <property type="match status" value="1"/>
</dbReference>
<dbReference type="FunFam" id="3.30.1360.40:FF:000002">
    <property type="entry name" value="DNA gyrase subunit A"/>
    <property type="match status" value="1"/>
</dbReference>
<protein>
    <recommendedName>
        <fullName evidence="3">DNA topoisomerase (ATP-hydrolyzing)</fullName>
        <ecNumber evidence="3">5.6.2.2</ecNumber>
    </recommendedName>
</protein>
<dbReference type="GO" id="GO:0003677">
    <property type="term" value="F:DNA binding"/>
    <property type="evidence" value="ECO:0007669"/>
    <property type="project" value="UniProtKB-UniRule"/>
</dbReference>
<dbReference type="PROSITE" id="PS52040">
    <property type="entry name" value="TOPO_IIA"/>
    <property type="match status" value="1"/>
</dbReference>
<gene>
    <name evidence="10" type="ORF">A2982_02640</name>
</gene>
<dbReference type="SMART" id="SM00434">
    <property type="entry name" value="TOP4c"/>
    <property type="match status" value="1"/>
</dbReference>
<evidence type="ECO:0000256" key="7">
    <source>
        <dbReference type="PROSITE-ProRule" id="PRU01384"/>
    </source>
</evidence>
<dbReference type="AlphaFoldDB" id="A0A1F4V2S2"/>
<dbReference type="CDD" id="cd00187">
    <property type="entry name" value="TOP4c"/>
    <property type="match status" value="1"/>
</dbReference>
<dbReference type="Gene3D" id="3.90.199.10">
    <property type="entry name" value="Topoisomerase II, domain 5"/>
    <property type="match status" value="1"/>
</dbReference>
<evidence type="ECO:0000256" key="6">
    <source>
        <dbReference type="ARBA" id="ARBA00023235"/>
    </source>
</evidence>
<dbReference type="Gene3D" id="2.120.10.90">
    <property type="entry name" value="DNA gyrase/topoisomerase IV, subunit A, C-terminal"/>
    <property type="match status" value="1"/>
</dbReference>
<feature type="active site" description="O-(5'-phospho-DNA)-tyrosine intermediate" evidence="7">
    <location>
        <position position="106"/>
    </location>
</feature>
<dbReference type="SUPFAM" id="SSF56719">
    <property type="entry name" value="Type II DNA topoisomerase"/>
    <property type="match status" value="1"/>
</dbReference>
<reference evidence="10 11" key="1">
    <citation type="journal article" date="2016" name="Nat. Commun.">
        <title>Thousands of microbial genomes shed light on interconnected biogeochemical processes in an aquifer system.</title>
        <authorList>
            <person name="Anantharaman K."/>
            <person name="Brown C.T."/>
            <person name="Hug L.A."/>
            <person name="Sharon I."/>
            <person name="Castelle C.J."/>
            <person name="Probst A.J."/>
            <person name="Thomas B.C."/>
            <person name="Singh A."/>
            <person name="Wilkins M.J."/>
            <person name="Karaoz U."/>
            <person name="Brodie E.L."/>
            <person name="Williams K.H."/>
            <person name="Hubbard S.S."/>
            <person name="Banfield J.F."/>
        </authorList>
    </citation>
    <scope>NUCLEOTIDE SEQUENCE [LARGE SCALE GENOMIC DNA]</scope>
</reference>